<accession>A0A2S2QYP4</accession>
<name>A0A2S2QYP4_9HEMI</name>
<sequence length="107" mass="12391">MLNNTKTTKNNWTNKKYVMLFRSVLCSIERNATSLDRRHATEYDLYKVIMGEATYYIPLKHRTRVGLTVHRRPHAVCGRASSALDGTRRAHLLANYRLLSRARSGKQ</sequence>
<dbReference type="AlphaFoldDB" id="A0A2S2QYP4"/>
<protein>
    <submittedName>
        <fullName evidence="1">Uncharacterized protein</fullName>
    </submittedName>
</protein>
<proteinExistence type="predicted"/>
<gene>
    <name evidence="1" type="ORF">g.63883</name>
</gene>
<evidence type="ECO:0000313" key="1">
    <source>
        <dbReference type="EMBL" id="MBY82888.1"/>
    </source>
</evidence>
<reference evidence="1" key="1">
    <citation type="submission" date="2018-04" db="EMBL/GenBank/DDBJ databases">
        <title>Transcriptome assembly of Sipha flava.</title>
        <authorList>
            <person name="Scully E.D."/>
            <person name="Geib S.M."/>
            <person name="Palmer N.A."/>
            <person name="Koch K."/>
            <person name="Bradshaw J."/>
            <person name="Heng-Moss T."/>
            <person name="Sarath G."/>
        </authorList>
    </citation>
    <scope>NUCLEOTIDE SEQUENCE</scope>
</reference>
<dbReference type="EMBL" id="GGMS01013685">
    <property type="protein sequence ID" value="MBY82888.1"/>
    <property type="molecule type" value="Transcribed_RNA"/>
</dbReference>
<organism evidence="1">
    <name type="scientific">Sipha flava</name>
    <name type="common">yellow sugarcane aphid</name>
    <dbReference type="NCBI Taxonomy" id="143950"/>
    <lineage>
        <taxon>Eukaryota</taxon>
        <taxon>Metazoa</taxon>
        <taxon>Ecdysozoa</taxon>
        <taxon>Arthropoda</taxon>
        <taxon>Hexapoda</taxon>
        <taxon>Insecta</taxon>
        <taxon>Pterygota</taxon>
        <taxon>Neoptera</taxon>
        <taxon>Paraneoptera</taxon>
        <taxon>Hemiptera</taxon>
        <taxon>Sternorrhyncha</taxon>
        <taxon>Aphidomorpha</taxon>
        <taxon>Aphidoidea</taxon>
        <taxon>Aphididae</taxon>
        <taxon>Sipha</taxon>
    </lineage>
</organism>